<gene>
    <name evidence="11" type="ORF">FNV43_RR12652</name>
</gene>
<dbReference type="PANTHER" id="PTHR45758:SF11">
    <property type="entry name" value="MITOCHONDRIAL SUBSTRATE CARRIER FAMILY PROTEIN"/>
    <property type="match status" value="1"/>
</dbReference>
<dbReference type="GO" id="GO:0015093">
    <property type="term" value="F:ferrous iron transmembrane transporter activity"/>
    <property type="evidence" value="ECO:0007669"/>
    <property type="project" value="TreeGrafter"/>
</dbReference>
<sequence length="292" mass="31879">MVAGSIAGSVEHMAMFPVNTVKNHMQALGSCLIESDCVKRVLREEGLGAFYASYRTTVLMNAPFTTVHFTTYEAANRGLMKISPESANNERLVVHATAGALGGALAAFVTTPLDVVKTQLQVFADVTDLKVDQSEMYFNSEKDGYRGLMREWMPELQRRFVSALHQLGGSQDAEFLTTSRNTTYECSLLKRYCNKHRPLRKAIFLVVAGCGKLDGVAMWLINSVTTAFFASLERCSCIRIATVDDGDDANDLPLIFNDGNLRHDGGGSSSRRRTTGKGKKGGGGAVLVDQDY</sequence>
<dbReference type="InterPro" id="IPR023395">
    <property type="entry name" value="MCP_dom_sf"/>
</dbReference>
<dbReference type="Pfam" id="PF00153">
    <property type="entry name" value="Mito_carr"/>
    <property type="match status" value="2"/>
</dbReference>
<evidence type="ECO:0000256" key="3">
    <source>
        <dbReference type="ARBA" id="ARBA00022448"/>
    </source>
</evidence>
<keyword evidence="5" id="KW-1133">Transmembrane helix</keyword>
<dbReference type="InterPro" id="IPR018108">
    <property type="entry name" value="MCP_transmembrane"/>
</dbReference>
<evidence type="ECO:0000256" key="6">
    <source>
        <dbReference type="ARBA" id="ARBA00023128"/>
    </source>
</evidence>
<dbReference type="Proteomes" id="UP000796880">
    <property type="component" value="Unassembled WGS sequence"/>
</dbReference>
<reference evidence="11" key="1">
    <citation type="submission" date="2020-03" db="EMBL/GenBank/DDBJ databases">
        <title>A high-quality chromosome-level genome assembly of a woody plant with both climbing and erect habits, Rhamnella rubrinervis.</title>
        <authorList>
            <person name="Lu Z."/>
            <person name="Yang Y."/>
            <person name="Zhu X."/>
            <person name="Sun Y."/>
        </authorList>
    </citation>
    <scope>NUCLEOTIDE SEQUENCE</scope>
    <source>
        <strain evidence="11">BYM</strain>
        <tissue evidence="11">Leaf</tissue>
    </source>
</reference>
<evidence type="ECO:0000256" key="2">
    <source>
        <dbReference type="ARBA" id="ARBA00006375"/>
    </source>
</evidence>
<keyword evidence="4 8" id="KW-0812">Transmembrane</keyword>
<evidence type="ECO:0000256" key="10">
    <source>
        <dbReference type="SAM" id="MobiDB-lite"/>
    </source>
</evidence>
<feature type="compositionally biased region" description="Basic residues" evidence="10">
    <location>
        <begin position="270"/>
        <end position="280"/>
    </location>
</feature>
<evidence type="ECO:0000256" key="4">
    <source>
        <dbReference type="ARBA" id="ARBA00022692"/>
    </source>
</evidence>
<comment type="subcellular location">
    <subcellularLocation>
        <location evidence="1">Mitochondrion membrane</location>
        <topology evidence="1">Multi-pass membrane protein</topology>
    </subcellularLocation>
</comment>
<dbReference type="Gene3D" id="1.50.40.10">
    <property type="entry name" value="Mitochondrial carrier domain"/>
    <property type="match status" value="1"/>
</dbReference>
<dbReference type="GO" id="GO:0031966">
    <property type="term" value="C:mitochondrial membrane"/>
    <property type="evidence" value="ECO:0007669"/>
    <property type="project" value="UniProtKB-SubCell"/>
</dbReference>
<comment type="similarity">
    <text evidence="2 9">Belongs to the mitochondrial carrier (TC 2.A.29) family.</text>
</comment>
<evidence type="ECO:0000256" key="9">
    <source>
        <dbReference type="RuleBase" id="RU000488"/>
    </source>
</evidence>
<proteinExistence type="inferred from homology"/>
<dbReference type="SUPFAM" id="SSF103506">
    <property type="entry name" value="Mitochondrial carrier"/>
    <property type="match status" value="1"/>
</dbReference>
<feature type="repeat" description="Solcar" evidence="8">
    <location>
        <begin position="1"/>
        <end position="78"/>
    </location>
</feature>
<evidence type="ECO:0000256" key="1">
    <source>
        <dbReference type="ARBA" id="ARBA00004225"/>
    </source>
</evidence>
<accession>A0A8K0H7Q1</accession>
<dbReference type="EMBL" id="VOIH02000005">
    <property type="protein sequence ID" value="KAF3447466.1"/>
    <property type="molecule type" value="Genomic_DNA"/>
</dbReference>
<dbReference type="OrthoDB" id="1841441at2759"/>
<evidence type="ECO:0000256" key="8">
    <source>
        <dbReference type="PROSITE-ProRule" id="PRU00282"/>
    </source>
</evidence>
<dbReference type="PROSITE" id="PS50920">
    <property type="entry name" value="SOLCAR"/>
    <property type="match status" value="2"/>
</dbReference>
<evidence type="ECO:0000256" key="5">
    <source>
        <dbReference type="ARBA" id="ARBA00022989"/>
    </source>
</evidence>
<evidence type="ECO:0000313" key="11">
    <source>
        <dbReference type="EMBL" id="KAF3447466.1"/>
    </source>
</evidence>
<protein>
    <recommendedName>
        <fullName evidence="13">Mitochondrial carrier protein</fullName>
    </recommendedName>
</protein>
<evidence type="ECO:0008006" key="13">
    <source>
        <dbReference type="Google" id="ProtNLM"/>
    </source>
</evidence>
<dbReference type="PANTHER" id="PTHR45758">
    <property type="entry name" value="MITOFERRIN-1-RELATED"/>
    <property type="match status" value="1"/>
</dbReference>
<comment type="caution">
    <text evidence="11">The sequence shown here is derived from an EMBL/GenBank/DDBJ whole genome shotgun (WGS) entry which is preliminary data.</text>
</comment>
<dbReference type="AlphaFoldDB" id="A0A8K0H7Q1"/>
<name>A0A8K0H7Q1_9ROSA</name>
<feature type="repeat" description="Solcar" evidence="8">
    <location>
        <begin position="90"/>
        <end position="176"/>
    </location>
</feature>
<feature type="region of interest" description="Disordered" evidence="10">
    <location>
        <begin position="263"/>
        <end position="285"/>
    </location>
</feature>
<keyword evidence="6" id="KW-0496">Mitochondrion</keyword>
<keyword evidence="3 9" id="KW-0813">Transport</keyword>
<dbReference type="GO" id="GO:0048250">
    <property type="term" value="P:iron import into the mitochondrion"/>
    <property type="evidence" value="ECO:0007669"/>
    <property type="project" value="TreeGrafter"/>
</dbReference>
<organism evidence="11 12">
    <name type="scientific">Rhamnella rubrinervis</name>
    <dbReference type="NCBI Taxonomy" id="2594499"/>
    <lineage>
        <taxon>Eukaryota</taxon>
        <taxon>Viridiplantae</taxon>
        <taxon>Streptophyta</taxon>
        <taxon>Embryophyta</taxon>
        <taxon>Tracheophyta</taxon>
        <taxon>Spermatophyta</taxon>
        <taxon>Magnoliopsida</taxon>
        <taxon>eudicotyledons</taxon>
        <taxon>Gunneridae</taxon>
        <taxon>Pentapetalae</taxon>
        <taxon>rosids</taxon>
        <taxon>fabids</taxon>
        <taxon>Rosales</taxon>
        <taxon>Rhamnaceae</taxon>
        <taxon>rhamnoid group</taxon>
        <taxon>Rhamneae</taxon>
        <taxon>Rhamnella</taxon>
    </lineage>
</organism>
<keyword evidence="7 8" id="KW-0472">Membrane</keyword>
<keyword evidence="12" id="KW-1185">Reference proteome</keyword>
<evidence type="ECO:0000256" key="7">
    <source>
        <dbReference type="ARBA" id="ARBA00023136"/>
    </source>
</evidence>
<evidence type="ECO:0000313" key="12">
    <source>
        <dbReference type="Proteomes" id="UP000796880"/>
    </source>
</evidence>